<accession>A0A9X2LAX2</accession>
<evidence type="ECO:0000256" key="1">
    <source>
        <dbReference type="ARBA" id="ARBA00000085"/>
    </source>
</evidence>
<dbReference type="PRINTS" id="PR00344">
    <property type="entry name" value="BCTRLSENSOR"/>
</dbReference>
<proteinExistence type="predicted"/>
<keyword evidence="4" id="KW-0902">Two-component regulatory system</keyword>
<dbReference type="Pfam" id="PF00512">
    <property type="entry name" value="HisKA"/>
    <property type="match status" value="1"/>
</dbReference>
<dbReference type="EC" id="2.7.13.3" evidence="2"/>
<dbReference type="EMBL" id="JANIBC010000017">
    <property type="protein sequence ID" value="MCQ8186368.1"/>
    <property type="molecule type" value="Genomic_DNA"/>
</dbReference>
<evidence type="ECO:0000256" key="3">
    <source>
        <dbReference type="ARBA" id="ARBA00022553"/>
    </source>
</evidence>
<evidence type="ECO:0000313" key="9">
    <source>
        <dbReference type="EMBL" id="MCQ8186368.1"/>
    </source>
</evidence>
<evidence type="ECO:0000256" key="6">
    <source>
        <dbReference type="SAM" id="MobiDB-lite"/>
    </source>
</evidence>
<dbReference type="SMART" id="SM00388">
    <property type="entry name" value="HisKA"/>
    <property type="match status" value="1"/>
</dbReference>
<dbReference type="SUPFAM" id="SSF52172">
    <property type="entry name" value="CheY-like"/>
    <property type="match status" value="1"/>
</dbReference>
<dbReference type="InterPro" id="IPR004358">
    <property type="entry name" value="Sig_transdc_His_kin-like_C"/>
</dbReference>
<evidence type="ECO:0000256" key="2">
    <source>
        <dbReference type="ARBA" id="ARBA00012438"/>
    </source>
</evidence>
<evidence type="ECO:0000259" key="8">
    <source>
        <dbReference type="PROSITE" id="PS50110"/>
    </source>
</evidence>
<protein>
    <recommendedName>
        <fullName evidence="2">histidine kinase</fullName>
        <ecNumber evidence="2">2.7.13.3</ecNumber>
    </recommendedName>
</protein>
<reference evidence="9" key="1">
    <citation type="submission" date="2022-07" db="EMBL/GenBank/DDBJ databases">
        <title>Parvularcula maris sp. nov., an algicidal bacterium isolated from seawater.</title>
        <authorList>
            <person name="Li F."/>
        </authorList>
    </citation>
    <scope>NUCLEOTIDE SEQUENCE</scope>
    <source>
        <strain evidence="9">BGMRC 0090</strain>
    </source>
</reference>
<dbReference type="InterPro" id="IPR003661">
    <property type="entry name" value="HisK_dim/P_dom"/>
</dbReference>
<keyword evidence="9" id="KW-0547">Nucleotide-binding</keyword>
<evidence type="ECO:0000256" key="4">
    <source>
        <dbReference type="ARBA" id="ARBA00023012"/>
    </source>
</evidence>
<keyword evidence="10" id="KW-1185">Reference proteome</keyword>
<dbReference type="FunFam" id="3.30.565.10:FF:000010">
    <property type="entry name" value="Sensor histidine kinase RcsC"/>
    <property type="match status" value="1"/>
</dbReference>
<organism evidence="9 10">
    <name type="scientific">Parvularcula maris</name>
    <dbReference type="NCBI Taxonomy" id="2965077"/>
    <lineage>
        <taxon>Bacteria</taxon>
        <taxon>Pseudomonadati</taxon>
        <taxon>Pseudomonadota</taxon>
        <taxon>Alphaproteobacteria</taxon>
        <taxon>Parvularculales</taxon>
        <taxon>Parvularculaceae</taxon>
        <taxon>Parvularcula</taxon>
    </lineage>
</organism>
<feature type="region of interest" description="Disordered" evidence="6">
    <location>
        <begin position="105"/>
        <end position="133"/>
    </location>
</feature>
<dbReference type="InterPro" id="IPR011006">
    <property type="entry name" value="CheY-like_superfamily"/>
</dbReference>
<evidence type="ECO:0000313" key="10">
    <source>
        <dbReference type="Proteomes" id="UP001142610"/>
    </source>
</evidence>
<dbReference type="SUPFAM" id="SSF55874">
    <property type="entry name" value="ATPase domain of HSP90 chaperone/DNA topoisomerase II/histidine kinase"/>
    <property type="match status" value="1"/>
</dbReference>
<dbReference type="InterPro" id="IPR001789">
    <property type="entry name" value="Sig_transdc_resp-reg_receiver"/>
</dbReference>
<dbReference type="CDD" id="cd16922">
    <property type="entry name" value="HATPase_EvgS-ArcB-TorS-like"/>
    <property type="match status" value="1"/>
</dbReference>
<dbReference type="InterPro" id="IPR036097">
    <property type="entry name" value="HisK_dim/P_sf"/>
</dbReference>
<dbReference type="CDD" id="cd17546">
    <property type="entry name" value="REC_hyHK_CKI1_RcsC-like"/>
    <property type="match status" value="1"/>
</dbReference>
<dbReference type="PANTHER" id="PTHR45339:SF1">
    <property type="entry name" value="HYBRID SIGNAL TRANSDUCTION HISTIDINE KINASE J"/>
    <property type="match status" value="1"/>
</dbReference>
<feature type="domain" description="Response regulatory" evidence="8">
    <location>
        <begin position="513"/>
        <end position="629"/>
    </location>
</feature>
<dbReference type="GO" id="GO:0000155">
    <property type="term" value="F:phosphorelay sensor kinase activity"/>
    <property type="evidence" value="ECO:0007669"/>
    <property type="project" value="InterPro"/>
</dbReference>
<comment type="catalytic activity">
    <reaction evidence="1">
        <text>ATP + protein L-histidine = ADP + protein N-phospho-L-histidine.</text>
        <dbReference type="EC" id="2.7.13.3"/>
    </reaction>
</comment>
<gene>
    <name evidence="9" type="ORF">NOG11_13350</name>
</gene>
<name>A0A9X2LAX2_9PROT</name>
<evidence type="ECO:0000256" key="5">
    <source>
        <dbReference type="PROSITE-ProRule" id="PRU00169"/>
    </source>
</evidence>
<dbReference type="PROSITE" id="PS50109">
    <property type="entry name" value="HIS_KIN"/>
    <property type="match status" value="1"/>
</dbReference>
<dbReference type="Pfam" id="PF02518">
    <property type="entry name" value="HATPase_c"/>
    <property type="match status" value="1"/>
</dbReference>
<comment type="caution">
    <text evidence="9">The sequence shown here is derived from an EMBL/GenBank/DDBJ whole genome shotgun (WGS) entry which is preliminary data.</text>
</comment>
<dbReference type="InterPro" id="IPR036890">
    <property type="entry name" value="HATPase_C_sf"/>
</dbReference>
<dbReference type="AlphaFoldDB" id="A0A9X2LAX2"/>
<sequence length="642" mass="68218">MTDTLIKLVQSFPCPAYLLDSRTGVVQAISPPAAELGINVASVFAEDEMPEGWSFTRGQDDKSGRLDIVRRAPKGEEELQRFAVMGVPSAGSCLYLLLPAGAAGANGEPGDSSPQQTTQAVGSASGKQADRSGTDRTLQFLATMSHEMRTPLNGILGMTELLLETGLDPNQTNFAGNIKTSGVALLDIINAILDYARLDTDDTAPVSEVFDARLVCEEIAELLAPKAAAKNVEITTLIHPSTPARVRGDASKLRQLLVNLVGNAVKFTDKGGIIVTMQSVNSPAGAGELMIDVIDTGTGIPQSLLPRLFDAFTRDKKADDRSIEGTGLGLAIVKQLTDKLGGSVKVSSQEGMGSTFVLRLPFAEAVPAPAPKRPLEGKHTLILTPNPVLGRALSLKLRLAGALSTEIVGSVDGAAEQLGVADTDVFLCDFPLAEAAAPLASKAKRCVLLLPASERPQLGRFKALGYPVYLTKPIRRRSLMRVLSDEDLSITQAELDAIEKQREDHARKAAPSRILLAEDNEINAALAKAVIEREGHHLTIVSDGAAAVDAVRTGSFDIVLMDMHMPVMSGIKAAAMIRQEESGSRLPIVALTANALPEDEQACREAGMDAFLSKPFDPNELARLILLYTDKEGSAEVSSVVR</sequence>
<dbReference type="PANTHER" id="PTHR45339">
    <property type="entry name" value="HYBRID SIGNAL TRANSDUCTION HISTIDINE KINASE J"/>
    <property type="match status" value="1"/>
</dbReference>
<keyword evidence="3 5" id="KW-0597">Phosphoprotein</keyword>
<dbReference type="Proteomes" id="UP001142610">
    <property type="component" value="Unassembled WGS sequence"/>
</dbReference>
<feature type="compositionally biased region" description="Polar residues" evidence="6">
    <location>
        <begin position="112"/>
        <end position="126"/>
    </location>
</feature>
<dbReference type="InterPro" id="IPR005467">
    <property type="entry name" value="His_kinase_dom"/>
</dbReference>
<keyword evidence="9" id="KW-0067">ATP-binding</keyword>
<evidence type="ECO:0000259" key="7">
    <source>
        <dbReference type="PROSITE" id="PS50109"/>
    </source>
</evidence>
<feature type="modified residue" description="4-aspartylphosphate" evidence="5">
    <location>
        <position position="562"/>
    </location>
</feature>
<dbReference type="GO" id="GO:0005524">
    <property type="term" value="F:ATP binding"/>
    <property type="evidence" value="ECO:0007669"/>
    <property type="project" value="UniProtKB-KW"/>
</dbReference>
<dbReference type="InterPro" id="IPR003594">
    <property type="entry name" value="HATPase_dom"/>
</dbReference>
<dbReference type="SUPFAM" id="SSF47384">
    <property type="entry name" value="Homodimeric domain of signal transducing histidine kinase"/>
    <property type="match status" value="1"/>
</dbReference>
<dbReference type="Pfam" id="PF00072">
    <property type="entry name" value="Response_reg"/>
    <property type="match status" value="1"/>
</dbReference>
<feature type="domain" description="Histidine kinase" evidence="7">
    <location>
        <begin position="143"/>
        <end position="364"/>
    </location>
</feature>
<dbReference type="RefSeq" id="WP_256620279.1">
    <property type="nucleotide sequence ID" value="NZ_JANIBC010000017.1"/>
</dbReference>
<dbReference type="PROSITE" id="PS50110">
    <property type="entry name" value="RESPONSE_REGULATORY"/>
    <property type="match status" value="1"/>
</dbReference>
<dbReference type="Gene3D" id="3.40.50.2300">
    <property type="match status" value="1"/>
</dbReference>
<dbReference type="SMART" id="SM00387">
    <property type="entry name" value="HATPase_c"/>
    <property type="match status" value="1"/>
</dbReference>
<dbReference type="SMART" id="SM00448">
    <property type="entry name" value="REC"/>
    <property type="match status" value="1"/>
</dbReference>
<dbReference type="Gene3D" id="1.10.287.130">
    <property type="match status" value="1"/>
</dbReference>
<dbReference type="CDD" id="cd00082">
    <property type="entry name" value="HisKA"/>
    <property type="match status" value="1"/>
</dbReference>
<dbReference type="Gene3D" id="3.30.565.10">
    <property type="entry name" value="Histidine kinase-like ATPase, C-terminal domain"/>
    <property type="match status" value="1"/>
</dbReference>